<organism evidence="2 3">
    <name type="scientific">Chryseobacterium taihuense</name>
    <dbReference type="NCBI Taxonomy" id="1141221"/>
    <lineage>
        <taxon>Bacteria</taxon>
        <taxon>Pseudomonadati</taxon>
        <taxon>Bacteroidota</taxon>
        <taxon>Flavobacteriia</taxon>
        <taxon>Flavobacteriales</taxon>
        <taxon>Weeksellaceae</taxon>
        <taxon>Chryseobacterium group</taxon>
        <taxon>Chryseobacterium</taxon>
    </lineage>
</organism>
<keyword evidence="3" id="KW-1185">Reference proteome</keyword>
<evidence type="ECO:0000313" key="3">
    <source>
        <dbReference type="Proteomes" id="UP000199242"/>
    </source>
</evidence>
<name>A0ABY0QZ46_9FLAO</name>
<keyword evidence="1" id="KW-0472">Membrane</keyword>
<reference evidence="2 3" key="1">
    <citation type="submission" date="2016-10" db="EMBL/GenBank/DDBJ databases">
        <authorList>
            <person name="Varghese N."/>
            <person name="Submissions S."/>
        </authorList>
    </citation>
    <scope>NUCLEOTIDE SEQUENCE [LARGE SCALE GENOMIC DNA]</scope>
    <source>
        <strain evidence="2 3">CGMCC 1.10941</strain>
    </source>
</reference>
<feature type="transmembrane region" description="Helical" evidence="1">
    <location>
        <begin position="105"/>
        <end position="128"/>
    </location>
</feature>
<feature type="transmembrane region" description="Helical" evidence="1">
    <location>
        <begin position="67"/>
        <end position="85"/>
    </location>
</feature>
<gene>
    <name evidence="2" type="ORF">SAMN05216273_11485</name>
</gene>
<keyword evidence="1" id="KW-0812">Transmembrane</keyword>
<evidence type="ECO:0000313" key="2">
    <source>
        <dbReference type="EMBL" id="SDM14490.1"/>
    </source>
</evidence>
<sequence>MKIKKVYYYLFYKIYKWYEKGPSIWLSEWKSSFSMDVLIYFVVMFLFIYYNVFINRHANLSESNIEVYLLVLSVVLINYFVFHHRNQWKNYVKEFDKLPKKKNQTGGWIVFGFILFVIANLVLSFYLMSQIDWSQYR</sequence>
<evidence type="ECO:0000256" key="1">
    <source>
        <dbReference type="SAM" id="Phobius"/>
    </source>
</evidence>
<protein>
    <submittedName>
        <fullName evidence="2">Uncharacterized protein</fullName>
    </submittedName>
</protein>
<feature type="transmembrane region" description="Helical" evidence="1">
    <location>
        <begin position="37"/>
        <end position="55"/>
    </location>
</feature>
<keyword evidence="1" id="KW-1133">Transmembrane helix</keyword>
<dbReference type="Proteomes" id="UP000199242">
    <property type="component" value="Unassembled WGS sequence"/>
</dbReference>
<dbReference type="RefSeq" id="WP_089744920.1">
    <property type="nucleotide sequence ID" value="NZ_FNHD01000014.1"/>
</dbReference>
<accession>A0ABY0QZ46</accession>
<comment type="caution">
    <text evidence="2">The sequence shown here is derived from an EMBL/GenBank/DDBJ whole genome shotgun (WGS) entry which is preliminary data.</text>
</comment>
<proteinExistence type="predicted"/>
<dbReference type="EMBL" id="FNHD01000014">
    <property type="protein sequence ID" value="SDM14490.1"/>
    <property type="molecule type" value="Genomic_DNA"/>
</dbReference>